<keyword evidence="6" id="KW-0186">Copper</keyword>
<keyword evidence="2 6" id="KW-0812">Transmembrane</keyword>
<feature type="non-terminal residue" evidence="7">
    <location>
        <position position="1"/>
    </location>
</feature>
<evidence type="ECO:0000256" key="2">
    <source>
        <dbReference type="ARBA" id="ARBA00022692"/>
    </source>
</evidence>
<dbReference type="InterPro" id="IPR007274">
    <property type="entry name" value="Cop_transporter"/>
</dbReference>
<dbReference type="STRING" id="157652.A0A371GJ95"/>
<dbReference type="GO" id="GO:0005886">
    <property type="term" value="C:plasma membrane"/>
    <property type="evidence" value="ECO:0007669"/>
    <property type="project" value="TreeGrafter"/>
</dbReference>
<keyword evidence="5 6" id="KW-0472">Membrane</keyword>
<keyword evidence="6" id="KW-0813">Transport</keyword>
<keyword evidence="3 6" id="KW-0187">Copper transport</keyword>
<evidence type="ECO:0000256" key="3">
    <source>
        <dbReference type="ARBA" id="ARBA00022796"/>
    </source>
</evidence>
<dbReference type="GO" id="GO:0005375">
    <property type="term" value="F:copper ion transmembrane transporter activity"/>
    <property type="evidence" value="ECO:0007669"/>
    <property type="project" value="UniProtKB-UniRule"/>
</dbReference>
<dbReference type="PANTHER" id="PTHR12483:SF92">
    <property type="entry name" value="COPPER TRANSPORT PROTEIN"/>
    <property type="match status" value="1"/>
</dbReference>
<dbReference type="Pfam" id="PF04145">
    <property type="entry name" value="Ctr"/>
    <property type="match status" value="1"/>
</dbReference>
<feature type="transmembrane region" description="Helical" evidence="6">
    <location>
        <begin position="109"/>
        <end position="134"/>
    </location>
</feature>
<evidence type="ECO:0000256" key="6">
    <source>
        <dbReference type="RuleBase" id="RU367022"/>
    </source>
</evidence>
<comment type="caution">
    <text evidence="7">The sequence shown here is derived from an EMBL/GenBank/DDBJ whole genome shotgun (WGS) entry which is preliminary data.</text>
</comment>
<dbReference type="PANTHER" id="PTHR12483">
    <property type="entry name" value="SOLUTE CARRIER FAMILY 31 COPPER TRANSPORTERS"/>
    <property type="match status" value="1"/>
</dbReference>
<dbReference type="AlphaFoldDB" id="A0A371GJ95"/>
<evidence type="ECO:0000256" key="1">
    <source>
        <dbReference type="ARBA" id="ARBA00006921"/>
    </source>
</evidence>
<organism evidence="7 8">
    <name type="scientific">Mucuna pruriens</name>
    <name type="common">Velvet bean</name>
    <name type="synonym">Dolichos pruriens</name>
    <dbReference type="NCBI Taxonomy" id="157652"/>
    <lineage>
        <taxon>Eukaryota</taxon>
        <taxon>Viridiplantae</taxon>
        <taxon>Streptophyta</taxon>
        <taxon>Embryophyta</taxon>
        <taxon>Tracheophyta</taxon>
        <taxon>Spermatophyta</taxon>
        <taxon>Magnoliopsida</taxon>
        <taxon>eudicotyledons</taxon>
        <taxon>Gunneridae</taxon>
        <taxon>Pentapetalae</taxon>
        <taxon>rosids</taxon>
        <taxon>fabids</taxon>
        <taxon>Fabales</taxon>
        <taxon>Fabaceae</taxon>
        <taxon>Papilionoideae</taxon>
        <taxon>50 kb inversion clade</taxon>
        <taxon>NPAAA clade</taxon>
        <taxon>indigoferoid/millettioid clade</taxon>
        <taxon>Phaseoleae</taxon>
        <taxon>Mucuna</taxon>
    </lineage>
</organism>
<accession>A0A371GJ95</accession>
<comment type="similarity">
    <text evidence="1 6">Belongs to the copper transporter (Ctr) (TC 1.A.56) family. SLC31A subfamily.</text>
</comment>
<evidence type="ECO:0000256" key="4">
    <source>
        <dbReference type="ARBA" id="ARBA00022989"/>
    </source>
</evidence>
<sequence length="221" mass="24648">MEGILGIGSIVRGYQRSKYNLEIRKSIAKMMHMTFYWSKNVTLLIDSWKTYDWTGYLLTLLACLVVSVFYQLLENRRIRLKLIGAGKPFPDEIETPLLRRKLAGNRAKVGVKLAGAFLFGLSSAIGYLLMLAVMSFNGGVFVAIVVGLAVGTRAKIPLSLTLLVPLSLISQKRPRPFHQATLSIRTGLLYYPSSCNQFQQNHSIAIHITLGGKVTWDQAMN</sequence>
<name>A0A371GJ95_MUCPR</name>
<dbReference type="Proteomes" id="UP000257109">
    <property type="component" value="Unassembled WGS sequence"/>
</dbReference>
<proteinExistence type="inferred from homology"/>
<evidence type="ECO:0000313" key="7">
    <source>
        <dbReference type="EMBL" id="RDX90590.1"/>
    </source>
</evidence>
<keyword evidence="4 6" id="KW-1133">Transmembrane helix</keyword>
<gene>
    <name evidence="7" type="primary">COPT5</name>
    <name evidence="7" type="ORF">CR513_27528</name>
</gene>
<protein>
    <recommendedName>
        <fullName evidence="6">Copper transport protein</fullName>
    </recommendedName>
</protein>
<evidence type="ECO:0000313" key="8">
    <source>
        <dbReference type="Proteomes" id="UP000257109"/>
    </source>
</evidence>
<keyword evidence="6" id="KW-0406">Ion transport</keyword>
<evidence type="ECO:0000256" key="5">
    <source>
        <dbReference type="ARBA" id="ARBA00023136"/>
    </source>
</evidence>
<feature type="transmembrane region" description="Helical" evidence="6">
    <location>
        <begin position="53"/>
        <end position="73"/>
    </location>
</feature>
<dbReference type="EMBL" id="QJKJ01005356">
    <property type="protein sequence ID" value="RDX90590.1"/>
    <property type="molecule type" value="Genomic_DNA"/>
</dbReference>
<comment type="subcellular location">
    <subcellularLocation>
        <location evidence="6">Membrane</location>
        <topology evidence="6">Multi-pass membrane protein</topology>
    </subcellularLocation>
</comment>
<feature type="transmembrane region" description="Helical" evidence="6">
    <location>
        <begin position="140"/>
        <end position="169"/>
    </location>
</feature>
<dbReference type="OrthoDB" id="73901at2759"/>
<reference evidence="7" key="1">
    <citation type="submission" date="2018-05" db="EMBL/GenBank/DDBJ databases">
        <title>Draft genome of Mucuna pruriens seed.</title>
        <authorList>
            <person name="Nnadi N.E."/>
            <person name="Vos R."/>
            <person name="Hasami M.H."/>
            <person name="Devisetty U.K."/>
            <person name="Aguiy J.C."/>
        </authorList>
    </citation>
    <scope>NUCLEOTIDE SEQUENCE [LARGE SCALE GENOMIC DNA]</scope>
    <source>
        <strain evidence="7">JCA_2017</strain>
    </source>
</reference>
<keyword evidence="8" id="KW-1185">Reference proteome</keyword>